<proteinExistence type="predicted"/>
<protein>
    <submittedName>
        <fullName evidence="1">5-methyltetrahydrofolate--homocysteine methyltransferase</fullName>
    </submittedName>
</protein>
<name>A0A0L6TXN1_9FIRM</name>
<dbReference type="InterPro" id="IPR037010">
    <property type="entry name" value="VitB12-dep_Met_synth_activ_sf"/>
</dbReference>
<evidence type="ECO:0000313" key="2">
    <source>
        <dbReference type="Proteomes" id="UP000036873"/>
    </source>
</evidence>
<dbReference type="AlphaFoldDB" id="A0A0L6TXN1"/>
<reference evidence="2" key="1">
    <citation type="submission" date="2015-07" db="EMBL/GenBank/DDBJ databases">
        <title>Draft genome sequence of Acetobacterium bakii DSM 8293, a potential psychrophilic chemical producer through syngas fermentation.</title>
        <authorList>
            <person name="Song Y."/>
            <person name="Hwang S."/>
            <person name="Cho B.-K."/>
        </authorList>
    </citation>
    <scope>NUCLEOTIDE SEQUENCE [LARGE SCALE GENOMIC DNA]</scope>
    <source>
        <strain evidence="2">DSM 8239</strain>
    </source>
</reference>
<organism evidence="1 2">
    <name type="scientific">Acetobacterium bakii</name>
    <dbReference type="NCBI Taxonomy" id="52689"/>
    <lineage>
        <taxon>Bacteria</taxon>
        <taxon>Bacillati</taxon>
        <taxon>Bacillota</taxon>
        <taxon>Clostridia</taxon>
        <taxon>Eubacteriales</taxon>
        <taxon>Eubacteriaceae</taxon>
        <taxon>Acetobacterium</taxon>
    </lineage>
</organism>
<dbReference type="STRING" id="52689.AKG39_14435"/>
<dbReference type="RefSeq" id="WP_050741110.1">
    <property type="nucleotide sequence ID" value="NZ_LGYO01000039.1"/>
</dbReference>
<comment type="caution">
    <text evidence="1">The sequence shown here is derived from an EMBL/GenBank/DDBJ whole genome shotgun (WGS) entry which is preliminary data.</text>
</comment>
<keyword evidence="1" id="KW-0489">Methyltransferase</keyword>
<dbReference type="Gene3D" id="3.40.109.40">
    <property type="match status" value="1"/>
</dbReference>
<keyword evidence="2" id="KW-1185">Reference proteome</keyword>
<dbReference type="EMBL" id="LGYO01000039">
    <property type="protein sequence ID" value="KNZ41029.1"/>
    <property type="molecule type" value="Genomic_DNA"/>
</dbReference>
<dbReference type="GO" id="GO:0008705">
    <property type="term" value="F:methionine synthase activity"/>
    <property type="evidence" value="ECO:0007669"/>
    <property type="project" value="InterPro"/>
</dbReference>
<accession>A0A0L6TXN1</accession>
<dbReference type="Proteomes" id="UP000036873">
    <property type="component" value="Unassembled WGS sequence"/>
</dbReference>
<gene>
    <name evidence="1" type="ORF">AKG39_14435</name>
</gene>
<dbReference type="SUPFAM" id="SSF56507">
    <property type="entry name" value="Methionine synthase activation domain-like"/>
    <property type="match status" value="1"/>
</dbReference>
<sequence>MVYEIPLRFNKAAVFQQMHISKDSNHYDEFDRVYKELEQEIPTYAIAKGTFTLNEAADIGRLIHEGLSEVSHLVYVVLTLGSEISSFSTSYFEQKNFLKGMMVDQIADQLLFNASDDFYHIIREEIYRKRNFSLTERYCPDDYYIPIQNQAIILERVDNYELDISITEGYMYNPPKTMGYVYGADQNIITADKDHDCKFCSNFECEFRSDFEKIC</sequence>
<evidence type="ECO:0000313" key="1">
    <source>
        <dbReference type="EMBL" id="KNZ41029.1"/>
    </source>
</evidence>
<keyword evidence="1" id="KW-0808">Transferase</keyword>
<dbReference type="GO" id="GO:0032259">
    <property type="term" value="P:methylation"/>
    <property type="evidence" value="ECO:0007669"/>
    <property type="project" value="UniProtKB-KW"/>
</dbReference>